<protein>
    <submittedName>
        <fullName evidence="1">Uncharacterized protein</fullName>
    </submittedName>
</protein>
<reference evidence="1 2" key="1">
    <citation type="journal article" date="2023" name="ACS Omega">
        <title>Identification of the Neoaspergillic Acid Biosynthesis Gene Cluster by Establishing an In Vitro CRISPR-Ribonucleoprotein Genetic System in Aspergillus melleus.</title>
        <authorList>
            <person name="Yuan B."/>
            <person name="Grau M.F."/>
            <person name="Murata R.M."/>
            <person name="Torok T."/>
            <person name="Venkateswaran K."/>
            <person name="Stajich J.E."/>
            <person name="Wang C.C.C."/>
        </authorList>
    </citation>
    <scope>NUCLEOTIDE SEQUENCE [LARGE SCALE GENOMIC DNA]</scope>
    <source>
        <strain evidence="1 2">IMV 1140</strain>
    </source>
</reference>
<name>A0ACC3AWJ2_9EURO</name>
<evidence type="ECO:0000313" key="1">
    <source>
        <dbReference type="EMBL" id="KAK1142060.1"/>
    </source>
</evidence>
<gene>
    <name evidence="1" type="ORF">N8T08_008266</name>
</gene>
<sequence>MSSPAIHPRGFGLYRIVTIVALALTIAGLTSDMSVEGMKHPNTRVKVGMILYIVCWVGLCVLLAILYLRRSSIGKGEDRALLAVAISAPLLLVRIIYAMLIFFLANSTFNALDGDNTASLLMSVLEEIGVGIVCLAIGFTLKVRKEGKEEWKSVPRNDFA</sequence>
<evidence type="ECO:0000313" key="2">
    <source>
        <dbReference type="Proteomes" id="UP001177260"/>
    </source>
</evidence>
<comment type="caution">
    <text evidence="1">The sequence shown here is derived from an EMBL/GenBank/DDBJ whole genome shotgun (WGS) entry which is preliminary data.</text>
</comment>
<accession>A0ACC3AWJ2</accession>
<proteinExistence type="predicted"/>
<dbReference type="EMBL" id="JAOPJF010000055">
    <property type="protein sequence ID" value="KAK1142060.1"/>
    <property type="molecule type" value="Genomic_DNA"/>
</dbReference>
<organism evidence="1 2">
    <name type="scientific">Aspergillus melleus</name>
    <dbReference type="NCBI Taxonomy" id="138277"/>
    <lineage>
        <taxon>Eukaryota</taxon>
        <taxon>Fungi</taxon>
        <taxon>Dikarya</taxon>
        <taxon>Ascomycota</taxon>
        <taxon>Pezizomycotina</taxon>
        <taxon>Eurotiomycetes</taxon>
        <taxon>Eurotiomycetidae</taxon>
        <taxon>Eurotiales</taxon>
        <taxon>Aspergillaceae</taxon>
        <taxon>Aspergillus</taxon>
        <taxon>Aspergillus subgen. Circumdati</taxon>
    </lineage>
</organism>
<keyword evidence="2" id="KW-1185">Reference proteome</keyword>
<dbReference type="Proteomes" id="UP001177260">
    <property type="component" value="Unassembled WGS sequence"/>
</dbReference>